<feature type="chain" id="PRO_5024905401" evidence="1">
    <location>
        <begin position="23"/>
        <end position="106"/>
    </location>
</feature>
<proteinExistence type="predicted"/>
<reference evidence="3" key="1">
    <citation type="submission" date="2019-04" db="EMBL/GenBank/DDBJ databases">
        <title>Friends and foes A comparative genomics studyof 23 Aspergillus species from section Flavi.</title>
        <authorList>
            <consortium name="DOE Joint Genome Institute"/>
            <person name="Kjaerbolling I."/>
            <person name="Vesth T."/>
            <person name="Frisvad J.C."/>
            <person name="Nybo J.L."/>
            <person name="Theobald S."/>
            <person name="Kildgaard S."/>
            <person name="Isbrandt T."/>
            <person name="Kuo A."/>
            <person name="Sato A."/>
            <person name="Lyhne E.K."/>
            <person name="Kogle M.E."/>
            <person name="Wiebenga A."/>
            <person name="Kun R.S."/>
            <person name="Lubbers R.J."/>
            <person name="Makela M.R."/>
            <person name="Barry K."/>
            <person name="Chovatia M."/>
            <person name="Clum A."/>
            <person name="Daum C."/>
            <person name="Haridas S."/>
            <person name="He G."/>
            <person name="LaButti K."/>
            <person name="Lipzen A."/>
            <person name="Mondo S."/>
            <person name="Riley R."/>
            <person name="Salamov A."/>
            <person name="Simmons B.A."/>
            <person name="Magnuson J.K."/>
            <person name="Henrissat B."/>
            <person name="Mortensen U.H."/>
            <person name="Larsen T.O."/>
            <person name="Devries R.P."/>
            <person name="Grigoriev I.V."/>
            <person name="Machida M."/>
            <person name="Baker S.E."/>
            <person name="Andersen M.R."/>
        </authorList>
    </citation>
    <scope>NUCLEOTIDE SEQUENCE [LARGE SCALE GENOMIC DNA]</scope>
    <source>
        <strain evidence="3">CBS 553.77</strain>
    </source>
</reference>
<dbReference type="AlphaFoldDB" id="A0A5N6Z4V5"/>
<keyword evidence="3" id="KW-1185">Reference proteome</keyword>
<feature type="signal peptide" evidence="1">
    <location>
        <begin position="1"/>
        <end position="22"/>
    </location>
</feature>
<protein>
    <submittedName>
        <fullName evidence="2">Uncharacterized protein</fullName>
    </submittedName>
</protein>
<name>A0A5N6Z4V5_9EURO</name>
<organism evidence="2 3">
    <name type="scientific">Aspergillus coremiiformis</name>
    <dbReference type="NCBI Taxonomy" id="138285"/>
    <lineage>
        <taxon>Eukaryota</taxon>
        <taxon>Fungi</taxon>
        <taxon>Dikarya</taxon>
        <taxon>Ascomycota</taxon>
        <taxon>Pezizomycotina</taxon>
        <taxon>Eurotiomycetes</taxon>
        <taxon>Eurotiomycetidae</taxon>
        <taxon>Eurotiales</taxon>
        <taxon>Aspergillaceae</taxon>
        <taxon>Aspergillus</taxon>
        <taxon>Aspergillus subgen. Circumdati</taxon>
    </lineage>
</organism>
<dbReference type="Proteomes" id="UP000327118">
    <property type="component" value="Unassembled WGS sequence"/>
</dbReference>
<sequence length="106" mass="11722">MKFLRVLSSGFLLMSLLVGAAPTPNPKSDRALSSPQSRDQFLALTLRTDARSLEALRHAVNRRDDEATALSGYIAPDSELHKKAKRDDNDATSLYSYIIADTELED</sequence>
<dbReference type="OrthoDB" id="4481566at2759"/>
<accession>A0A5N6Z4V5</accession>
<dbReference type="EMBL" id="ML739121">
    <property type="protein sequence ID" value="KAE8352701.1"/>
    <property type="molecule type" value="Genomic_DNA"/>
</dbReference>
<evidence type="ECO:0000313" key="2">
    <source>
        <dbReference type="EMBL" id="KAE8352701.1"/>
    </source>
</evidence>
<gene>
    <name evidence="2" type="ORF">BDV28DRAFT_148776</name>
</gene>
<evidence type="ECO:0000313" key="3">
    <source>
        <dbReference type="Proteomes" id="UP000327118"/>
    </source>
</evidence>
<evidence type="ECO:0000256" key="1">
    <source>
        <dbReference type="SAM" id="SignalP"/>
    </source>
</evidence>
<keyword evidence="1" id="KW-0732">Signal</keyword>